<keyword evidence="2" id="KW-1185">Reference proteome</keyword>
<organism evidence="1 2">
    <name type="scientific">Olsenella absiana</name>
    <dbReference type="NCBI Taxonomy" id="3115222"/>
    <lineage>
        <taxon>Bacteria</taxon>
        <taxon>Bacillati</taxon>
        <taxon>Actinomycetota</taxon>
        <taxon>Coriobacteriia</taxon>
        <taxon>Coriobacteriales</taxon>
        <taxon>Atopobiaceae</taxon>
        <taxon>Olsenella</taxon>
    </lineage>
</organism>
<gene>
    <name evidence="1" type="ORF">VXJ25_06735</name>
</gene>
<evidence type="ECO:0000313" key="1">
    <source>
        <dbReference type="EMBL" id="MEE6147674.1"/>
    </source>
</evidence>
<reference evidence="1 2" key="1">
    <citation type="submission" date="2024-01" db="EMBL/GenBank/DDBJ databases">
        <title>Description of Olsenella sp. nov., isolated from pig feces.</title>
        <authorList>
            <person name="Chang Y.-H."/>
        </authorList>
    </citation>
    <scope>NUCLEOTIDE SEQUENCE [LARGE SCALE GENOMIC DNA]</scope>
    <source>
        <strain evidence="1 2">YH-ols2223</strain>
    </source>
</reference>
<sequence length="249" mass="26283">MHTLTLRGHEGECRALVAPRYASAAERVPPERSLEELGVGLLLRMCAGVTCDEDLSWGVRGKPALAGAIVPGTNDEPGMDAAPARPPVSGTPRISISHDAGMVALALCPDAEVGVDLARIGFDARVARRVFGDEAAKALGDGSTVGERTAFSCAWAELEATLKGIGTGFAADFRRHPELLDGWLHETRVIMGDGSLRTSSAVAEKDLAPGGPRETLGPTACLSCACRVPFDLEVRWEDERVLALFARGL</sequence>
<evidence type="ECO:0000313" key="2">
    <source>
        <dbReference type="Proteomes" id="UP001332931"/>
    </source>
</evidence>
<protein>
    <recommendedName>
        <fullName evidence="3">4'-phosphopantetheinyl transferase superfamily protein</fullName>
    </recommendedName>
</protein>
<dbReference type="Gene3D" id="3.90.470.20">
    <property type="entry name" value="4'-phosphopantetheinyl transferase domain"/>
    <property type="match status" value="2"/>
</dbReference>
<name>A0ABU7RB96_9ACTN</name>
<dbReference type="RefSeq" id="WP_330958443.1">
    <property type="nucleotide sequence ID" value="NZ_JAZGJQ010000007.1"/>
</dbReference>
<dbReference type="Proteomes" id="UP001332931">
    <property type="component" value="Unassembled WGS sequence"/>
</dbReference>
<accession>A0ABU7RB96</accession>
<dbReference type="EMBL" id="JAZGJQ010000007">
    <property type="protein sequence ID" value="MEE6147674.1"/>
    <property type="molecule type" value="Genomic_DNA"/>
</dbReference>
<evidence type="ECO:0008006" key="3">
    <source>
        <dbReference type="Google" id="ProtNLM"/>
    </source>
</evidence>
<comment type="caution">
    <text evidence="1">The sequence shown here is derived from an EMBL/GenBank/DDBJ whole genome shotgun (WGS) entry which is preliminary data.</text>
</comment>
<proteinExistence type="predicted"/>
<dbReference type="InterPro" id="IPR037143">
    <property type="entry name" value="4-PPantetheinyl_Trfase_dom_sf"/>
</dbReference>
<dbReference type="SUPFAM" id="SSF56214">
    <property type="entry name" value="4'-phosphopantetheinyl transferase"/>
    <property type="match status" value="1"/>
</dbReference>